<evidence type="ECO:0000256" key="2">
    <source>
        <dbReference type="ARBA" id="ARBA00004651"/>
    </source>
</evidence>
<evidence type="ECO:0000259" key="20">
    <source>
        <dbReference type="PROSITE" id="PS50894"/>
    </source>
</evidence>
<evidence type="ECO:0000256" key="15">
    <source>
        <dbReference type="PROSITE-ProRule" id="PRU00169"/>
    </source>
</evidence>
<dbReference type="InterPro" id="IPR036097">
    <property type="entry name" value="HisK_dim/P_sf"/>
</dbReference>
<name>A0AAW7X3I2_9GAMM</name>
<keyword evidence="9" id="KW-0418">Kinase</keyword>
<dbReference type="PROSITE" id="PS50894">
    <property type="entry name" value="HPT"/>
    <property type="match status" value="1"/>
</dbReference>
<feature type="domain" description="Response regulatory" evidence="19">
    <location>
        <begin position="666"/>
        <end position="783"/>
    </location>
</feature>
<dbReference type="SMART" id="SM00073">
    <property type="entry name" value="HPT"/>
    <property type="match status" value="1"/>
</dbReference>
<organism evidence="21 22">
    <name type="scientific">Saccharophagus degradans</name>
    <dbReference type="NCBI Taxonomy" id="86304"/>
    <lineage>
        <taxon>Bacteria</taxon>
        <taxon>Pseudomonadati</taxon>
        <taxon>Pseudomonadota</taxon>
        <taxon>Gammaproteobacteria</taxon>
        <taxon>Cellvibrionales</taxon>
        <taxon>Cellvibrionaceae</taxon>
        <taxon>Saccharophagus</taxon>
    </lineage>
</organism>
<dbReference type="CDD" id="cd00088">
    <property type="entry name" value="HPT"/>
    <property type="match status" value="1"/>
</dbReference>
<dbReference type="InterPro" id="IPR005467">
    <property type="entry name" value="His_kinase_dom"/>
</dbReference>
<keyword evidence="8" id="KW-0547">Nucleotide-binding</keyword>
<proteinExistence type="predicted"/>
<dbReference type="CDD" id="cd00082">
    <property type="entry name" value="HisKA"/>
    <property type="match status" value="1"/>
</dbReference>
<evidence type="ECO:0000256" key="9">
    <source>
        <dbReference type="ARBA" id="ARBA00022777"/>
    </source>
</evidence>
<dbReference type="EMBL" id="JAUOPB010000001">
    <property type="protein sequence ID" value="MDO6420949.1"/>
    <property type="molecule type" value="Genomic_DNA"/>
</dbReference>
<dbReference type="GO" id="GO:0005524">
    <property type="term" value="F:ATP binding"/>
    <property type="evidence" value="ECO:0007669"/>
    <property type="project" value="UniProtKB-KW"/>
</dbReference>
<evidence type="ECO:0000313" key="21">
    <source>
        <dbReference type="EMBL" id="MDO6420949.1"/>
    </source>
</evidence>
<evidence type="ECO:0000259" key="19">
    <source>
        <dbReference type="PROSITE" id="PS50110"/>
    </source>
</evidence>
<dbReference type="PANTHER" id="PTHR45339">
    <property type="entry name" value="HYBRID SIGNAL TRANSDUCTION HISTIDINE KINASE J"/>
    <property type="match status" value="1"/>
</dbReference>
<dbReference type="FunFam" id="1.10.287.130:FF:000003">
    <property type="entry name" value="Histidine kinase"/>
    <property type="match status" value="1"/>
</dbReference>
<feature type="modified residue" description="Phosphohistidine" evidence="14">
    <location>
        <position position="879"/>
    </location>
</feature>
<dbReference type="Gene3D" id="1.10.287.130">
    <property type="match status" value="1"/>
</dbReference>
<evidence type="ECO:0000256" key="13">
    <source>
        <dbReference type="ARBA" id="ARBA00023136"/>
    </source>
</evidence>
<dbReference type="GO" id="GO:0071474">
    <property type="term" value="P:cellular hyperosmotic response"/>
    <property type="evidence" value="ECO:0007669"/>
    <property type="project" value="TreeGrafter"/>
</dbReference>
<dbReference type="InterPro" id="IPR011006">
    <property type="entry name" value="CheY-like_superfamily"/>
</dbReference>
<keyword evidence="13 17" id="KW-0472">Membrane</keyword>
<evidence type="ECO:0000256" key="1">
    <source>
        <dbReference type="ARBA" id="ARBA00000085"/>
    </source>
</evidence>
<dbReference type="Gene3D" id="3.30.565.10">
    <property type="entry name" value="Histidine kinase-like ATPase, C-terminal domain"/>
    <property type="match status" value="1"/>
</dbReference>
<dbReference type="InterPro" id="IPR003594">
    <property type="entry name" value="HATPase_dom"/>
</dbReference>
<dbReference type="CDD" id="cd16922">
    <property type="entry name" value="HATPase_EvgS-ArcB-TorS-like"/>
    <property type="match status" value="1"/>
</dbReference>
<comment type="caution">
    <text evidence="21">The sequence shown here is derived from an EMBL/GenBank/DDBJ whole genome shotgun (WGS) entry which is preliminary data.</text>
</comment>
<evidence type="ECO:0000313" key="22">
    <source>
        <dbReference type="Proteomes" id="UP001169760"/>
    </source>
</evidence>
<dbReference type="CDD" id="cd17546">
    <property type="entry name" value="REC_hyHK_CKI1_RcsC-like"/>
    <property type="match status" value="1"/>
</dbReference>
<dbReference type="Pfam" id="PF00512">
    <property type="entry name" value="HisKA"/>
    <property type="match status" value="1"/>
</dbReference>
<keyword evidence="11 17" id="KW-1133">Transmembrane helix</keyword>
<comment type="subcellular location">
    <subcellularLocation>
        <location evidence="2">Cell membrane</location>
        <topology evidence="2">Multi-pass membrane protein</topology>
    </subcellularLocation>
</comment>
<dbReference type="Gene3D" id="3.40.50.2300">
    <property type="match status" value="1"/>
</dbReference>
<dbReference type="Proteomes" id="UP001169760">
    <property type="component" value="Unassembled WGS sequence"/>
</dbReference>
<keyword evidence="10" id="KW-0067">ATP-binding</keyword>
<dbReference type="PANTHER" id="PTHR45339:SF1">
    <property type="entry name" value="HYBRID SIGNAL TRANSDUCTION HISTIDINE KINASE J"/>
    <property type="match status" value="1"/>
</dbReference>
<evidence type="ECO:0000256" key="10">
    <source>
        <dbReference type="ARBA" id="ARBA00022840"/>
    </source>
</evidence>
<dbReference type="SMART" id="SM00388">
    <property type="entry name" value="HisKA"/>
    <property type="match status" value="1"/>
</dbReference>
<dbReference type="GO" id="GO:0005886">
    <property type="term" value="C:plasma membrane"/>
    <property type="evidence" value="ECO:0007669"/>
    <property type="project" value="UniProtKB-SubCell"/>
</dbReference>
<evidence type="ECO:0000256" key="12">
    <source>
        <dbReference type="ARBA" id="ARBA00023012"/>
    </source>
</evidence>
<feature type="transmembrane region" description="Helical" evidence="17">
    <location>
        <begin position="155"/>
        <end position="174"/>
    </location>
</feature>
<feature type="transmembrane region" description="Helical" evidence="17">
    <location>
        <begin position="12"/>
        <end position="32"/>
    </location>
</feature>
<evidence type="ECO:0000256" key="11">
    <source>
        <dbReference type="ARBA" id="ARBA00022989"/>
    </source>
</evidence>
<feature type="domain" description="Histidine kinase" evidence="18">
    <location>
        <begin position="278"/>
        <end position="499"/>
    </location>
</feature>
<feature type="coiled-coil region" evidence="16">
    <location>
        <begin position="902"/>
        <end position="929"/>
    </location>
</feature>
<keyword evidence="4" id="KW-1003">Cell membrane</keyword>
<dbReference type="SUPFAM" id="SSF47384">
    <property type="entry name" value="Homodimeric domain of signal transducing histidine kinase"/>
    <property type="match status" value="1"/>
</dbReference>
<dbReference type="SMART" id="SM00387">
    <property type="entry name" value="HATPase_c"/>
    <property type="match status" value="1"/>
</dbReference>
<dbReference type="SMART" id="SM00448">
    <property type="entry name" value="REC"/>
    <property type="match status" value="1"/>
</dbReference>
<evidence type="ECO:0000256" key="7">
    <source>
        <dbReference type="ARBA" id="ARBA00022692"/>
    </source>
</evidence>
<keyword evidence="5 15" id="KW-0597">Phosphoprotein</keyword>
<dbReference type="InterPro" id="IPR001789">
    <property type="entry name" value="Sig_transdc_resp-reg_receiver"/>
</dbReference>
<dbReference type="GO" id="GO:0000155">
    <property type="term" value="F:phosphorelay sensor kinase activity"/>
    <property type="evidence" value="ECO:0007669"/>
    <property type="project" value="InterPro"/>
</dbReference>
<keyword evidence="16" id="KW-0175">Coiled coil</keyword>
<dbReference type="InterPro" id="IPR004358">
    <property type="entry name" value="Sig_transdc_His_kin-like_C"/>
</dbReference>
<keyword evidence="12" id="KW-0902">Two-component regulatory system</keyword>
<feature type="domain" description="HPt" evidence="20">
    <location>
        <begin position="840"/>
        <end position="933"/>
    </location>
</feature>
<evidence type="ECO:0000259" key="18">
    <source>
        <dbReference type="PROSITE" id="PS50109"/>
    </source>
</evidence>
<evidence type="ECO:0000256" key="4">
    <source>
        <dbReference type="ARBA" id="ARBA00022475"/>
    </source>
</evidence>
<protein>
    <recommendedName>
        <fullName evidence="3">histidine kinase</fullName>
        <ecNumber evidence="3">2.7.13.3</ecNumber>
    </recommendedName>
</protein>
<dbReference type="SUPFAM" id="SSF52172">
    <property type="entry name" value="CheY-like"/>
    <property type="match status" value="2"/>
</dbReference>
<dbReference type="Pfam" id="PF02518">
    <property type="entry name" value="HATPase_c"/>
    <property type="match status" value="1"/>
</dbReference>
<evidence type="ECO:0000256" key="16">
    <source>
        <dbReference type="SAM" id="Coils"/>
    </source>
</evidence>
<keyword evidence="6" id="KW-0808">Transferase</keyword>
<keyword evidence="7 17" id="KW-0812">Transmembrane</keyword>
<dbReference type="RefSeq" id="WP_303490095.1">
    <property type="nucleotide sequence ID" value="NZ_JAUOPB010000001.1"/>
</dbReference>
<dbReference type="InterPro" id="IPR036890">
    <property type="entry name" value="HATPase_C_sf"/>
</dbReference>
<dbReference type="SUPFAM" id="SSF55874">
    <property type="entry name" value="ATPase domain of HSP90 chaperone/DNA topoisomerase II/histidine kinase"/>
    <property type="match status" value="1"/>
</dbReference>
<reference evidence="21" key="1">
    <citation type="submission" date="2023-07" db="EMBL/GenBank/DDBJ databases">
        <title>Genome content predicts the carbon catabolic preferences of heterotrophic bacteria.</title>
        <authorList>
            <person name="Gralka M."/>
        </authorList>
    </citation>
    <scope>NUCLEOTIDE SEQUENCE</scope>
    <source>
        <strain evidence="21">I3M17_2</strain>
    </source>
</reference>
<dbReference type="Pfam" id="PF01627">
    <property type="entry name" value="Hpt"/>
    <property type="match status" value="1"/>
</dbReference>
<accession>A0AAW7X3I2</accession>
<dbReference type="SUPFAM" id="SSF47226">
    <property type="entry name" value="Histidine-containing phosphotransfer domain, HPT domain"/>
    <property type="match status" value="1"/>
</dbReference>
<dbReference type="InterPro" id="IPR008207">
    <property type="entry name" value="Sig_transdc_His_kin_Hpt_dom"/>
</dbReference>
<evidence type="ECO:0000256" key="8">
    <source>
        <dbReference type="ARBA" id="ARBA00022741"/>
    </source>
</evidence>
<dbReference type="Pfam" id="PF00072">
    <property type="entry name" value="Response_reg"/>
    <property type="match status" value="1"/>
</dbReference>
<dbReference type="PROSITE" id="PS50109">
    <property type="entry name" value="HIS_KIN"/>
    <property type="match status" value="1"/>
</dbReference>
<evidence type="ECO:0000256" key="5">
    <source>
        <dbReference type="ARBA" id="ARBA00022553"/>
    </source>
</evidence>
<dbReference type="AlphaFoldDB" id="A0AAW7X3I2"/>
<dbReference type="PROSITE" id="PS50110">
    <property type="entry name" value="RESPONSE_REGULATORY"/>
    <property type="match status" value="1"/>
</dbReference>
<evidence type="ECO:0000256" key="6">
    <source>
        <dbReference type="ARBA" id="ARBA00022679"/>
    </source>
</evidence>
<dbReference type="PRINTS" id="PR00344">
    <property type="entry name" value="BCTRLSENSOR"/>
</dbReference>
<evidence type="ECO:0000256" key="14">
    <source>
        <dbReference type="PROSITE-ProRule" id="PRU00110"/>
    </source>
</evidence>
<comment type="catalytic activity">
    <reaction evidence="1">
        <text>ATP + protein L-histidine = ADP + protein N-phospho-L-histidine.</text>
        <dbReference type="EC" id="2.7.13.3"/>
    </reaction>
</comment>
<gene>
    <name evidence="21" type="ORF">Q4521_00535</name>
</gene>
<dbReference type="FunFam" id="3.30.565.10:FF:000010">
    <property type="entry name" value="Sensor histidine kinase RcsC"/>
    <property type="match status" value="1"/>
</dbReference>
<dbReference type="InterPro" id="IPR036641">
    <property type="entry name" value="HPT_dom_sf"/>
</dbReference>
<dbReference type="Gene3D" id="1.20.120.160">
    <property type="entry name" value="HPT domain"/>
    <property type="match status" value="1"/>
</dbReference>
<sequence>MKSQSVQTELFRLITVPVFAACFILASTFFYLQKSHIEDQFSNNKHLATELLNSVVFSNKASTNPFAEAANALLATGDYRSIVVSSATGQQIASYGLPLRTHSYQTQLGVESQWTHEDSLIYSFPLKKSNLQSSTPLWVIIAIDKRSWAISEYQGTITILLAGSLCLFLTFYFARRFRDALATPLQKIETGLRDFLKGNFEKSITIEPSSVFKDLASNINRLGALQKSANDELQLNIDQSTHELRETLETVEIQNIELDIARKSALQASRVKSEFLANTSHEIRTPLNGILGFSELLRKTELNNQQVDYLTTIEESAKGLLTIINDILDFSRLEIGTLTLEYKPVKIRQLIEDTLKLQTPAANEKNIRMLTIIDHDVPENLLGDPLRLKQVLSNLVSNAIKFTDVGYILLGISKDQSSENQFTLKFRVTDSGIGLSQDQQERLFDPFTQLDSSESRLHGGTGLGLAIAKGLVDRMNGTIGVESTLGKGATFWFTSTLGRSPSASAKQSYLAGTLRGVHALVFDHSNMGRMEITHYLTGWGAKVCETGEMEDIEPQISFFSNSEPVDIAIIDSMIDIKTFDRQRICEHVTQLNHRFNIPVIILAPSSIQRILEPHLADTNSLFINRPLFCNKLHQTICEQLEIVATENIESRTYLHQHEPLEQQQVNILAVDDNPANLKLVTELLKGLNINVTPVESGEQAITQIKDAHFDLILMDIQMPSMDGIETTGHIRELETSGPRTPIIALTAHAVSEQKSRLLLAGMDDCLSKPVSESELRHVIERWTNVTIATKVATTNPTPVASALIEHSSNADKTGENQPVTDSKAATIVDRALGLSLTNQNPSLAGDMLSMLIETLPDVLHKSRTLYENKQFDELQETVHKLHGGCCYCGVPRLKAISEQIDKNLQKNKYNNLANEIQLLEAEIKNLLQWAEEHDIDVLFSDD</sequence>
<dbReference type="InterPro" id="IPR003661">
    <property type="entry name" value="HisK_dim/P_dom"/>
</dbReference>
<dbReference type="EC" id="2.7.13.3" evidence="3"/>
<evidence type="ECO:0000256" key="3">
    <source>
        <dbReference type="ARBA" id="ARBA00012438"/>
    </source>
</evidence>
<feature type="modified residue" description="4-aspartylphosphate" evidence="15">
    <location>
        <position position="715"/>
    </location>
</feature>
<evidence type="ECO:0000256" key="17">
    <source>
        <dbReference type="SAM" id="Phobius"/>
    </source>
</evidence>